<dbReference type="InterPro" id="IPR023393">
    <property type="entry name" value="START-like_dom_sf"/>
</dbReference>
<proteinExistence type="inferred from homology"/>
<dbReference type="RefSeq" id="XP_010914509.1">
    <property type="nucleotide sequence ID" value="XM_010916207.3"/>
</dbReference>
<dbReference type="InParanoid" id="A0A6I9QSE1"/>
<dbReference type="SUPFAM" id="SSF55961">
    <property type="entry name" value="Bet v1-like"/>
    <property type="match status" value="1"/>
</dbReference>
<dbReference type="Pfam" id="PF00407">
    <property type="entry name" value="Bet_v_1"/>
    <property type="match status" value="1"/>
</dbReference>
<dbReference type="InterPro" id="IPR050279">
    <property type="entry name" value="Plant_def-hormone_signal"/>
</dbReference>
<accession>A0A6I9QSE1</accession>
<gene>
    <name evidence="4" type="primary">LOC105039894</name>
</gene>
<dbReference type="GO" id="GO:0010427">
    <property type="term" value="F:abscisic acid binding"/>
    <property type="evidence" value="ECO:0007669"/>
    <property type="project" value="InterPro"/>
</dbReference>
<evidence type="ECO:0000313" key="3">
    <source>
        <dbReference type="Proteomes" id="UP000504607"/>
    </source>
</evidence>
<keyword evidence="3" id="KW-1185">Reference proteome</keyword>
<dbReference type="FunFam" id="3.30.530.20:FF:000007">
    <property type="entry name" value="Major pollen allergen Bet v 1-A"/>
    <property type="match status" value="1"/>
</dbReference>
<feature type="domain" description="Bet v I/Major latex protein" evidence="2">
    <location>
        <begin position="3"/>
        <end position="154"/>
    </location>
</feature>
<protein>
    <submittedName>
        <fullName evidence="4">Pathogenesis-related protein 1</fullName>
    </submittedName>
</protein>
<dbReference type="Gene3D" id="3.30.530.20">
    <property type="match status" value="1"/>
</dbReference>
<dbReference type="GO" id="GO:0004864">
    <property type="term" value="F:protein phosphatase inhibitor activity"/>
    <property type="evidence" value="ECO:0007669"/>
    <property type="project" value="InterPro"/>
</dbReference>
<dbReference type="FunCoup" id="A0A6I9QSE1">
    <property type="interactions" value="1"/>
</dbReference>
<dbReference type="PRINTS" id="PR00634">
    <property type="entry name" value="BETALLERGEN"/>
</dbReference>
<dbReference type="GO" id="GO:0006952">
    <property type="term" value="P:defense response"/>
    <property type="evidence" value="ECO:0007669"/>
    <property type="project" value="InterPro"/>
</dbReference>
<evidence type="ECO:0000256" key="1">
    <source>
        <dbReference type="ARBA" id="ARBA00009744"/>
    </source>
</evidence>
<dbReference type="CDD" id="cd07816">
    <property type="entry name" value="Bet_v1-like"/>
    <property type="match status" value="1"/>
</dbReference>
<sequence>MVAGCFTIERTSTVSMERLCKAVALDGHNLLPKVLPEYYVSGEIVENSGAGTIRKFKFTPAVKAASFIKDRVEVDQENHLVKYVIIDGGLIGKRLKSHVLEVKYEASDNGGCVVKTKIEYETLDDKPLSEEEVAKMNEGVVQSTKAVEGYLLANPTAYA</sequence>
<dbReference type="GO" id="GO:0005737">
    <property type="term" value="C:cytoplasm"/>
    <property type="evidence" value="ECO:0007669"/>
    <property type="project" value="TreeGrafter"/>
</dbReference>
<dbReference type="AlphaFoldDB" id="A0A6I9QSE1"/>
<dbReference type="GO" id="GO:0005634">
    <property type="term" value="C:nucleus"/>
    <property type="evidence" value="ECO:0007669"/>
    <property type="project" value="TreeGrafter"/>
</dbReference>
<dbReference type="PANTHER" id="PTHR31213:SF201">
    <property type="entry name" value="OS03G0300400 PROTEIN"/>
    <property type="match status" value="1"/>
</dbReference>
<dbReference type="GO" id="GO:0038023">
    <property type="term" value="F:signaling receptor activity"/>
    <property type="evidence" value="ECO:0007669"/>
    <property type="project" value="InterPro"/>
</dbReference>
<dbReference type="InterPro" id="IPR024949">
    <property type="entry name" value="Bet_v_I_allergen"/>
</dbReference>
<name>A0A6I9QSE1_ELAGV</name>
<dbReference type="GO" id="GO:0009738">
    <property type="term" value="P:abscisic acid-activated signaling pathway"/>
    <property type="evidence" value="ECO:0007669"/>
    <property type="project" value="InterPro"/>
</dbReference>
<organism evidence="3 4">
    <name type="scientific">Elaeis guineensis var. tenera</name>
    <name type="common">Oil palm</name>
    <dbReference type="NCBI Taxonomy" id="51953"/>
    <lineage>
        <taxon>Eukaryota</taxon>
        <taxon>Viridiplantae</taxon>
        <taxon>Streptophyta</taxon>
        <taxon>Embryophyta</taxon>
        <taxon>Tracheophyta</taxon>
        <taxon>Spermatophyta</taxon>
        <taxon>Magnoliopsida</taxon>
        <taxon>Liliopsida</taxon>
        <taxon>Arecaceae</taxon>
        <taxon>Arecoideae</taxon>
        <taxon>Cocoseae</taxon>
        <taxon>Elaeidinae</taxon>
        <taxon>Elaeis</taxon>
    </lineage>
</organism>
<evidence type="ECO:0000259" key="2">
    <source>
        <dbReference type="Pfam" id="PF00407"/>
    </source>
</evidence>
<dbReference type="PANTHER" id="PTHR31213">
    <property type="entry name" value="OS08G0374000 PROTEIN-RELATED"/>
    <property type="match status" value="1"/>
</dbReference>
<reference evidence="4" key="1">
    <citation type="submission" date="2025-08" db="UniProtKB">
        <authorList>
            <consortium name="RefSeq"/>
        </authorList>
    </citation>
    <scope>IDENTIFICATION</scope>
</reference>
<dbReference type="InterPro" id="IPR000916">
    <property type="entry name" value="Bet_v_I/MLP"/>
</dbReference>
<dbReference type="Proteomes" id="UP000504607">
    <property type="component" value="Chromosome 2"/>
</dbReference>
<evidence type="ECO:0000313" key="4">
    <source>
        <dbReference type="RefSeq" id="XP_010914509.1"/>
    </source>
</evidence>
<comment type="similarity">
    <text evidence="1">Belongs to the BetVI family.</text>
</comment>
<dbReference type="OrthoDB" id="1500546at2759"/>